<dbReference type="PANTHER" id="PTHR43433:SF1">
    <property type="entry name" value="BLL5160 PROTEIN"/>
    <property type="match status" value="1"/>
</dbReference>
<feature type="domain" description="AB hydrolase-1" evidence="2">
    <location>
        <begin position="40"/>
        <end position="149"/>
    </location>
</feature>
<dbReference type="Proteomes" id="UP001382935">
    <property type="component" value="Chromosome"/>
</dbReference>
<dbReference type="Gene3D" id="3.40.50.1820">
    <property type="entry name" value="alpha/beta hydrolase"/>
    <property type="match status" value="1"/>
</dbReference>
<name>A0ABZ2FZ36_9SPHN</name>
<protein>
    <submittedName>
        <fullName evidence="3">Alpha/beta hydrolase</fullName>
    </submittedName>
</protein>
<keyword evidence="4" id="KW-1185">Reference proteome</keyword>
<proteinExistence type="predicted"/>
<dbReference type="RefSeq" id="WP_338501062.1">
    <property type="nucleotide sequence ID" value="NZ_CP145607.1"/>
</dbReference>
<dbReference type="Pfam" id="PF00561">
    <property type="entry name" value="Abhydrolase_1"/>
    <property type="match status" value="1"/>
</dbReference>
<gene>
    <name evidence="3" type="ORF">V6R86_00175</name>
</gene>
<dbReference type="GO" id="GO:0016787">
    <property type="term" value="F:hydrolase activity"/>
    <property type="evidence" value="ECO:0007669"/>
    <property type="project" value="UniProtKB-KW"/>
</dbReference>
<evidence type="ECO:0000259" key="2">
    <source>
        <dbReference type="Pfam" id="PF00561"/>
    </source>
</evidence>
<dbReference type="SUPFAM" id="SSF53474">
    <property type="entry name" value="alpha/beta-Hydrolases"/>
    <property type="match status" value="1"/>
</dbReference>
<evidence type="ECO:0000256" key="1">
    <source>
        <dbReference type="SAM" id="SignalP"/>
    </source>
</evidence>
<sequence>MKILVVAALFAVSVAQPASAETLRTNGVEIEYRVSGSGEPLLMIHGFGECIDQSWGAIIPELSKSFRVIAINQRGHGASTNPSGKFTHEQSAQDVKNLMDALGVKRANAIGFSSGGMTLLHLATRYPESLSKLVVVGATTHFGEQARRIMRSVASEGLPPPVREQFLKCATRGSVQAHELARQFGEFKDSHSDMNFKAADLMKIKARTLIVHGDRDEFFPVAIPVAMYSAIPKSQLWIVPRGDHSPTAGAPQEVFTQTVKTFLAP</sequence>
<dbReference type="InterPro" id="IPR050471">
    <property type="entry name" value="AB_hydrolase"/>
</dbReference>
<dbReference type="InterPro" id="IPR029058">
    <property type="entry name" value="AB_hydrolase_fold"/>
</dbReference>
<keyword evidence="3" id="KW-0378">Hydrolase</keyword>
<organism evidence="3 4">
    <name type="scientific">Sphingomonas kaistensis</name>
    <dbReference type="NCBI Taxonomy" id="298708"/>
    <lineage>
        <taxon>Bacteria</taxon>
        <taxon>Pseudomonadati</taxon>
        <taxon>Pseudomonadota</taxon>
        <taxon>Alphaproteobacteria</taxon>
        <taxon>Sphingomonadales</taxon>
        <taxon>Sphingomonadaceae</taxon>
        <taxon>Sphingomonas</taxon>
    </lineage>
</organism>
<feature type="signal peptide" evidence="1">
    <location>
        <begin position="1"/>
        <end position="20"/>
    </location>
</feature>
<keyword evidence="1" id="KW-0732">Signal</keyword>
<dbReference type="PRINTS" id="PR00111">
    <property type="entry name" value="ABHYDROLASE"/>
</dbReference>
<feature type="chain" id="PRO_5045467481" evidence="1">
    <location>
        <begin position="21"/>
        <end position="265"/>
    </location>
</feature>
<dbReference type="InterPro" id="IPR000073">
    <property type="entry name" value="AB_hydrolase_1"/>
</dbReference>
<evidence type="ECO:0000313" key="3">
    <source>
        <dbReference type="EMBL" id="WWM69157.1"/>
    </source>
</evidence>
<accession>A0ABZ2FZ36</accession>
<reference evidence="3 4" key="1">
    <citation type="submission" date="2024-02" db="EMBL/GenBank/DDBJ databases">
        <title>Full genome sequence of Sphingomonas kaistensis.</title>
        <authorList>
            <person name="Poletto B.L."/>
            <person name="Silva G."/>
            <person name="Galante D."/>
            <person name="Campos K.R."/>
            <person name="Santos M.B.N."/>
            <person name="Sacchi C.T."/>
        </authorList>
    </citation>
    <scope>NUCLEOTIDE SEQUENCE [LARGE SCALE GENOMIC DNA]</scope>
    <source>
        <strain evidence="3 4">MA4R</strain>
    </source>
</reference>
<dbReference type="EMBL" id="CP145607">
    <property type="protein sequence ID" value="WWM69157.1"/>
    <property type="molecule type" value="Genomic_DNA"/>
</dbReference>
<evidence type="ECO:0000313" key="4">
    <source>
        <dbReference type="Proteomes" id="UP001382935"/>
    </source>
</evidence>
<dbReference type="PANTHER" id="PTHR43433">
    <property type="entry name" value="HYDROLASE, ALPHA/BETA FOLD FAMILY PROTEIN"/>
    <property type="match status" value="1"/>
</dbReference>